<evidence type="ECO:0000256" key="1">
    <source>
        <dbReference type="SAM" id="Phobius"/>
    </source>
</evidence>
<dbReference type="InterPro" id="IPR011223">
    <property type="entry name" value="UCP028770"/>
</dbReference>
<keyword evidence="1" id="KW-0812">Transmembrane</keyword>
<dbReference type="KEGG" id="uli:ETAA1_39540"/>
<keyword evidence="1" id="KW-0472">Membrane</keyword>
<keyword evidence="3" id="KW-1185">Reference proteome</keyword>
<reference evidence="2 3" key="1">
    <citation type="submission" date="2019-02" db="EMBL/GenBank/DDBJ databases">
        <title>Deep-cultivation of Planctomycetes and their phenomic and genomic characterization uncovers novel biology.</title>
        <authorList>
            <person name="Wiegand S."/>
            <person name="Jogler M."/>
            <person name="Boedeker C."/>
            <person name="Pinto D."/>
            <person name="Vollmers J."/>
            <person name="Rivas-Marin E."/>
            <person name="Kohn T."/>
            <person name="Peeters S.H."/>
            <person name="Heuer A."/>
            <person name="Rast P."/>
            <person name="Oberbeckmann S."/>
            <person name="Bunk B."/>
            <person name="Jeske O."/>
            <person name="Meyerdierks A."/>
            <person name="Storesund J.E."/>
            <person name="Kallscheuer N."/>
            <person name="Luecker S."/>
            <person name="Lage O.M."/>
            <person name="Pohl T."/>
            <person name="Merkel B.J."/>
            <person name="Hornburger P."/>
            <person name="Mueller R.-W."/>
            <person name="Bruemmer F."/>
            <person name="Labrenz M."/>
            <person name="Spormann A.M."/>
            <person name="Op den Camp H."/>
            <person name="Overmann J."/>
            <person name="Amann R."/>
            <person name="Jetten M.S.M."/>
            <person name="Mascher T."/>
            <person name="Medema M.H."/>
            <person name="Devos D.P."/>
            <person name="Kaster A.-K."/>
            <person name="Ovreas L."/>
            <person name="Rohde M."/>
            <person name="Galperin M.Y."/>
            <person name="Jogler C."/>
        </authorList>
    </citation>
    <scope>NUCLEOTIDE SEQUENCE [LARGE SCALE GENOMIC DNA]</scope>
    <source>
        <strain evidence="2 3">ETA_A1</strain>
    </source>
</reference>
<dbReference type="RefSeq" id="WP_145241334.1">
    <property type="nucleotide sequence ID" value="NZ_CP036273.1"/>
</dbReference>
<dbReference type="OrthoDB" id="5741122at2"/>
<feature type="transmembrane region" description="Helical" evidence="1">
    <location>
        <begin position="46"/>
        <end position="67"/>
    </location>
</feature>
<gene>
    <name evidence="2" type="primary">yiaW</name>
    <name evidence="2" type="ORF">ETAA1_39540</name>
</gene>
<protein>
    <submittedName>
        <fullName evidence="2">Inner membrane protein YiaW</fullName>
    </submittedName>
</protein>
<sequence>MFLDYLALALLLLSLTAVFYLFIYIHDLPHKIAEGRDHPHVEAIHVACWLSLITLHAMWPIVFIWAVSHKKGQPHLTLVSAGGTTDELARRLAVLEERLRNPDADPK</sequence>
<name>A0A517XWU6_9BACT</name>
<evidence type="ECO:0000313" key="3">
    <source>
        <dbReference type="Proteomes" id="UP000319576"/>
    </source>
</evidence>
<accession>A0A517XWU6</accession>
<keyword evidence="1" id="KW-1133">Transmembrane helix</keyword>
<organism evidence="2 3">
    <name type="scientific">Urbifossiella limnaea</name>
    <dbReference type="NCBI Taxonomy" id="2528023"/>
    <lineage>
        <taxon>Bacteria</taxon>
        <taxon>Pseudomonadati</taxon>
        <taxon>Planctomycetota</taxon>
        <taxon>Planctomycetia</taxon>
        <taxon>Gemmatales</taxon>
        <taxon>Gemmataceae</taxon>
        <taxon>Urbifossiella</taxon>
    </lineage>
</organism>
<feature type="transmembrane region" description="Helical" evidence="1">
    <location>
        <begin position="6"/>
        <end position="25"/>
    </location>
</feature>
<dbReference type="Proteomes" id="UP000319576">
    <property type="component" value="Chromosome"/>
</dbReference>
<dbReference type="PIRSF" id="PIRSF028770">
    <property type="entry name" value="UCP028770"/>
    <property type="match status" value="1"/>
</dbReference>
<proteinExistence type="predicted"/>
<dbReference type="AlphaFoldDB" id="A0A517XWU6"/>
<dbReference type="EMBL" id="CP036273">
    <property type="protein sequence ID" value="QDU21979.1"/>
    <property type="molecule type" value="Genomic_DNA"/>
</dbReference>
<dbReference type="Pfam" id="PF11742">
    <property type="entry name" value="DUF3302"/>
    <property type="match status" value="1"/>
</dbReference>
<evidence type="ECO:0000313" key="2">
    <source>
        <dbReference type="EMBL" id="QDU21979.1"/>
    </source>
</evidence>